<dbReference type="GO" id="GO:0003899">
    <property type="term" value="F:DNA-directed RNA polymerase activity"/>
    <property type="evidence" value="ECO:0007669"/>
    <property type="project" value="InterPro"/>
</dbReference>
<dbReference type="Proteomes" id="UP000035740">
    <property type="component" value="Unassembled WGS sequence"/>
</dbReference>
<dbReference type="GO" id="GO:0003677">
    <property type="term" value="F:DNA binding"/>
    <property type="evidence" value="ECO:0007669"/>
    <property type="project" value="InterPro"/>
</dbReference>
<dbReference type="Pfam" id="PF14700">
    <property type="entry name" value="RPOL_N"/>
    <property type="match status" value="1"/>
</dbReference>
<dbReference type="Gramene" id="KMS96000">
    <property type="protein sequence ID" value="KMS96000"/>
    <property type="gene ID" value="BVRB_003160"/>
</dbReference>
<dbReference type="AlphaFoldDB" id="A0A0J8DYR6"/>
<dbReference type="OrthoDB" id="1722274at2759"/>
<dbReference type="InterPro" id="IPR043502">
    <property type="entry name" value="DNA/RNA_pol_sf"/>
</dbReference>
<evidence type="ECO:0000313" key="3">
    <source>
        <dbReference type="Proteomes" id="UP000035740"/>
    </source>
</evidence>
<dbReference type="PANTHER" id="PTHR10102:SF0">
    <property type="entry name" value="DNA-DIRECTED RNA POLYMERASE, MITOCHONDRIAL"/>
    <property type="match status" value="1"/>
</dbReference>
<gene>
    <name evidence="2" type="ORF">BVRB_003160</name>
</gene>
<dbReference type="SUPFAM" id="SSF56672">
    <property type="entry name" value="DNA/RNA polymerases"/>
    <property type="match status" value="1"/>
</dbReference>
<dbReference type="EMBL" id="KQ090419">
    <property type="protein sequence ID" value="KMS96000.1"/>
    <property type="molecule type" value="Genomic_DNA"/>
</dbReference>
<dbReference type="InterPro" id="IPR002092">
    <property type="entry name" value="DNA-dir_Rpol_phage-type"/>
</dbReference>
<dbReference type="eggNOG" id="KOG1038">
    <property type="taxonomic scope" value="Eukaryota"/>
</dbReference>
<dbReference type="Gene3D" id="1.10.1320.10">
    <property type="entry name" value="DNA-directed RNA polymerase, N-terminal domain"/>
    <property type="match status" value="1"/>
</dbReference>
<reference evidence="2 3" key="1">
    <citation type="journal article" date="2014" name="Nature">
        <title>The genome of the recently domesticated crop plant sugar beet (Beta vulgaris).</title>
        <authorList>
            <person name="Dohm J.C."/>
            <person name="Minoche A.E."/>
            <person name="Holtgrawe D."/>
            <person name="Capella-Gutierrez S."/>
            <person name="Zakrzewski F."/>
            <person name="Tafer H."/>
            <person name="Rupp O."/>
            <person name="Sorensen T.R."/>
            <person name="Stracke R."/>
            <person name="Reinhardt R."/>
            <person name="Goesmann A."/>
            <person name="Kraft T."/>
            <person name="Schulz B."/>
            <person name="Stadler P.F."/>
            <person name="Schmidt T."/>
            <person name="Gabaldon T."/>
            <person name="Lehrach H."/>
            <person name="Weisshaar B."/>
            <person name="Himmelbauer H."/>
        </authorList>
    </citation>
    <scope>NUCLEOTIDE SEQUENCE [LARGE SCALE GENOMIC DNA]</scope>
    <source>
        <tissue evidence="2">Taproot</tissue>
    </source>
</reference>
<keyword evidence="3" id="KW-1185">Reference proteome</keyword>
<dbReference type="InterPro" id="IPR029262">
    <property type="entry name" value="RPOL_N"/>
</dbReference>
<organism evidence="2 3">
    <name type="scientific">Beta vulgaris subsp. vulgaris</name>
    <name type="common">Beet</name>
    <dbReference type="NCBI Taxonomy" id="3555"/>
    <lineage>
        <taxon>Eukaryota</taxon>
        <taxon>Viridiplantae</taxon>
        <taxon>Streptophyta</taxon>
        <taxon>Embryophyta</taxon>
        <taxon>Tracheophyta</taxon>
        <taxon>Spermatophyta</taxon>
        <taxon>Magnoliopsida</taxon>
        <taxon>eudicotyledons</taxon>
        <taxon>Gunneridae</taxon>
        <taxon>Pentapetalae</taxon>
        <taxon>Caryophyllales</taxon>
        <taxon>Chenopodiaceae</taxon>
        <taxon>Betoideae</taxon>
        <taxon>Beta</taxon>
    </lineage>
</organism>
<feature type="domain" description="DNA-directed RNA polymerase N-terminal" evidence="1">
    <location>
        <begin position="5"/>
        <end position="51"/>
    </location>
</feature>
<dbReference type="GO" id="GO:0034245">
    <property type="term" value="C:mitochondrial DNA-directed RNA polymerase complex"/>
    <property type="evidence" value="ECO:0007669"/>
    <property type="project" value="TreeGrafter"/>
</dbReference>
<evidence type="ECO:0000313" key="2">
    <source>
        <dbReference type="EMBL" id="KMS96000.1"/>
    </source>
</evidence>
<sequence length="94" mass="11000">MLLMSYDRGAYLVLRSFVMRTHRSKHQREAFKRASAEQLEPVFEALDTLGNTKWRVNKKVLSIVDKIWANGGRLADLVDWDDVSYLCSFHLRNN</sequence>
<protein>
    <recommendedName>
        <fullName evidence="1">DNA-directed RNA polymerase N-terminal domain-containing protein</fullName>
    </recommendedName>
</protein>
<accession>A0A0J8DYR6</accession>
<proteinExistence type="predicted"/>
<name>A0A0J8DYR6_BETVV</name>
<dbReference type="PANTHER" id="PTHR10102">
    <property type="entry name" value="DNA-DIRECTED RNA POLYMERASE, MITOCHONDRIAL"/>
    <property type="match status" value="1"/>
</dbReference>
<dbReference type="GO" id="GO:0006390">
    <property type="term" value="P:mitochondrial transcription"/>
    <property type="evidence" value="ECO:0007669"/>
    <property type="project" value="TreeGrafter"/>
</dbReference>
<evidence type="ECO:0000259" key="1">
    <source>
        <dbReference type="Pfam" id="PF14700"/>
    </source>
</evidence>
<dbReference type="InterPro" id="IPR037159">
    <property type="entry name" value="RNA_POL_N_sf"/>
</dbReference>